<keyword evidence="4" id="KW-0028">Amino-acid biosynthesis</keyword>
<dbReference type="Pfam" id="PF00275">
    <property type="entry name" value="EPSP_synthase"/>
    <property type="match status" value="1"/>
</dbReference>
<dbReference type="InterPro" id="IPR036968">
    <property type="entry name" value="Enolpyruvate_Tfrase_sf"/>
</dbReference>
<dbReference type="InterPro" id="IPR006264">
    <property type="entry name" value="EPSP_synthase"/>
</dbReference>
<keyword evidence="5" id="KW-0808">Transferase</keyword>
<organism evidence="10 11">
    <name type="scientific">Marivirga arenosa</name>
    <dbReference type="NCBI Taxonomy" id="3059076"/>
    <lineage>
        <taxon>Bacteria</taxon>
        <taxon>Pseudomonadati</taxon>
        <taxon>Bacteroidota</taxon>
        <taxon>Cytophagia</taxon>
        <taxon>Cytophagales</taxon>
        <taxon>Marivirgaceae</taxon>
        <taxon>Marivirga</taxon>
    </lineage>
</organism>
<dbReference type="SUPFAM" id="SSF55205">
    <property type="entry name" value="EPT/RTPC-like"/>
    <property type="match status" value="1"/>
</dbReference>
<protein>
    <recommendedName>
        <fullName evidence="3">3-phosphoshikimate 1-carboxyvinyltransferase</fullName>
        <ecNumber evidence="3">2.5.1.19</ecNumber>
    </recommendedName>
    <alternativeName>
        <fullName evidence="7">5-enolpyruvylshikimate-3-phosphate synthase</fullName>
    </alternativeName>
</protein>
<evidence type="ECO:0000313" key="11">
    <source>
        <dbReference type="Proteomes" id="UP001244443"/>
    </source>
</evidence>
<comment type="catalytic activity">
    <reaction evidence="8">
        <text>3-phosphoshikimate + phosphoenolpyruvate = 5-O-(1-carboxyvinyl)-3-phosphoshikimate + phosphate</text>
        <dbReference type="Rhea" id="RHEA:21256"/>
        <dbReference type="ChEBI" id="CHEBI:43474"/>
        <dbReference type="ChEBI" id="CHEBI:57701"/>
        <dbReference type="ChEBI" id="CHEBI:58702"/>
        <dbReference type="ChEBI" id="CHEBI:145989"/>
        <dbReference type="EC" id="2.5.1.19"/>
    </reaction>
    <physiologicalReaction direction="left-to-right" evidence="8">
        <dbReference type="Rhea" id="RHEA:21257"/>
    </physiologicalReaction>
</comment>
<dbReference type="PANTHER" id="PTHR21090">
    <property type="entry name" value="AROM/DEHYDROQUINATE SYNTHASE"/>
    <property type="match status" value="1"/>
</dbReference>
<evidence type="ECO:0000256" key="5">
    <source>
        <dbReference type="ARBA" id="ARBA00022679"/>
    </source>
</evidence>
<evidence type="ECO:0000313" key="10">
    <source>
        <dbReference type="EMBL" id="WMN07186.1"/>
    </source>
</evidence>
<dbReference type="GO" id="GO:0009423">
    <property type="term" value="P:chorismate biosynthetic process"/>
    <property type="evidence" value="ECO:0007669"/>
    <property type="project" value="TreeGrafter"/>
</dbReference>
<evidence type="ECO:0000256" key="4">
    <source>
        <dbReference type="ARBA" id="ARBA00022605"/>
    </source>
</evidence>
<evidence type="ECO:0000256" key="3">
    <source>
        <dbReference type="ARBA" id="ARBA00012450"/>
    </source>
</evidence>
<dbReference type="AlphaFoldDB" id="A0AA51N9X0"/>
<keyword evidence="6" id="KW-0057">Aromatic amino acid biosynthesis</keyword>
<evidence type="ECO:0000256" key="8">
    <source>
        <dbReference type="ARBA" id="ARBA00044633"/>
    </source>
</evidence>
<reference evidence="10" key="1">
    <citation type="submission" date="2023-08" db="EMBL/GenBank/DDBJ databases">
        <title>Comparative genomics and taxonomic characterization of three novel marine species of genus Marivirga.</title>
        <authorList>
            <person name="Muhammad N."/>
            <person name="Kim S.-G."/>
        </authorList>
    </citation>
    <scope>NUCLEOTIDE SEQUENCE [LARGE SCALE GENOMIC DNA]</scope>
    <source>
        <strain evidence="10">ABR2-2</strain>
    </source>
</reference>
<dbReference type="EC" id="2.5.1.19" evidence="3"/>
<name>A0AA51N9X0_9BACT</name>
<accession>A0AA51N9X0</accession>
<dbReference type="GO" id="GO:0003866">
    <property type="term" value="F:3-phosphoshikimate 1-carboxyvinyltransferase activity"/>
    <property type="evidence" value="ECO:0007669"/>
    <property type="project" value="UniProtKB-EC"/>
</dbReference>
<dbReference type="GO" id="GO:0008652">
    <property type="term" value="P:amino acid biosynthetic process"/>
    <property type="evidence" value="ECO:0007669"/>
    <property type="project" value="UniProtKB-KW"/>
</dbReference>
<evidence type="ECO:0000256" key="6">
    <source>
        <dbReference type="ARBA" id="ARBA00023141"/>
    </source>
</evidence>
<dbReference type="GO" id="GO:0009073">
    <property type="term" value="P:aromatic amino acid family biosynthetic process"/>
    <property type="evidence" value="ECO:0007669"/>
    <property type="project" value="UniProtKB-KW"/>
</dbReference>
<dbReference type="RefSeq" id="WP_308357263.1">
    <property type="nucleotide sequence ID" value="NZ_CP129970.2"/>
</dbReference>
<comment type="similarity">
    <text evidence="2">Belongs to the EPSP synthase family.</text>
</comment>
<dbReference type="PIRSF" id="PIRSF000505">
    <property type="entry name" value="EPSPS"/>
    <property type="match status" value="1"/>
</dbReference>
<evidence type="ECO:0000256" key="7">
    <source>
        <dbReference type="ARBA" id="ARBA00030046"/>
    </source>
</evidence>
<feature type="domain" description="Enolpyruvate transferase" evidence="9">
    <location>
        <begin position="35"/>
        <end position="373"/>
    </location>
</feature>
<sequence length="383" mass="43221">MKALSNDKINISNLSKARDTQTLIKLLKEKNNLKEFDVLDAGTAMRFLTAYLAISTTQEVCITGTERMQKRPIKILVEALQKSGASIEYIKEEGFPPLKIESFKEQKTNQISIPGNISSQYISALLMIAPKLKNGLEISIKTPIFSKPYIHMTLGLMKLAGIEHTFNENKISIQAQEYQNSNISVETDWSAASYWFSIIALSDIGKKVILTGLKEKSFQGDSIIKEITKDFGVKYSFDDTQLILEKVSTNIKANLTLDFKKFPDLAQTILPCAAALGINMKMTGLESLKIKETDRVAALTQELAKFSVELKELNDSHWMMDSSNFRFRQGLEIATYEDHRMAMGFAPLAMLHDISILDIEVVNKSYPSFWEDLNRFGFNLTEQ</sequence>
<evidence type="ECO:0000256" key="2">
    <source>
        <dbReference type="ARBA" id="ARBA00009948"/>
    </source>
</evidence>
<gene>
    <name evidence="10" type="ORF">QYS48_28085</name>
</gene>
<evidence type="ECO:0000256" key="1">
    <source>
        <dbReference type="ARBA" id="ARBA00004811"/>
    </source>
</evidence>
<dbReference type="Gene3D" id="3.65.10.10">
    <property type="entry name" value="Enolpyruvate transferase domain"/>
    <property type="match status" value="2"/>
</dbReference>
<comment type="pathway">
    <text evidence="1">Metabolic intermediate biosynthesis; chorismate biosynthesis; chorismate from D-erythrose 4-phosphate and phosphoenolpyruvate: step 6/7.</text>
</comment>
<dbReference type="InterPro" id="IPR013792">
    <property type="entry name" value="RNA3'P_cycl/enolpyr_Trfase_a/b"/>
</dbReference>
<proteinExistence type="inferred from homology"/>
<keyword evidence="11" id="KW-1185">Reference proteome</keyword>
<evidence type="ECO:0000259" key="9">
    <source>
        <dbReference type="Pfam" id="PF00275"/>
    </source>
</evidence>
<dbReference type="InterPro" id="IPR001986">
    <property type="entry name" value="Enolpyruvate_Tfrase_dom"/>
</dbReference>
<dbReference type="EMBL" id="CP129970">
    <property type="protein sequence ID" value="WMN07186.1"/>
    <property type="molecule type" value="Genomic_DNA"/>
</dbReference>
<dbReference type="Proteomes" id="UP001244443">
    <property type="component" value="Chromosome"/>
</dbReference>
<dbReference type="PANTHER" id="PTHR21090:SF5">
    <property type="entry name" value="PENTAFUNCTIONAL AROM POLYPEPTIDE"/>
    <property type="match status" value="1"/>
</dbReference>